<dbReference type="Pfam" id="PF06259">
    <property type="entry name" value="Abhydrolase_8"/>
    <property type="match status" value="1"/>
</dbReference>
<keyword evidence="4" id="KW-1185">Reference proteome</keyword>
<name>A0ABN1RMX8_9ACTN</name>
<feature type="domain" description="DUF1023" evidence="2">
    <location>
        <begin position="74"/>
        <end position="236"/>
    </location>
</feature>
<evidence type="ECO:0000313" key="3">
    <source>
        <dbReference type="EMBL" id="GAA0960302.1"/>
    </source>
</evidence>
<dbReference type="InterPro" id="IPR010427">
    <property type="entry name" value="DUF1023"/>
</dbReference>
<comment type="caution">
    <text evidence="3">The sequence shown here is derived from an EMBL/GenBank/DDBJ whole genome shotgun (WGS) entry which is preliminary data.</text>
</comment>
<dbReference type="Gene3D" id="3.40.50.1820">
    <property type="entry name" value="alpha/beta hydrolase"/>
    <property type="match status" value="1"/>
</dbReference>
<evidence type="ECO:0000313" key="4">
    <source>
        <dbReference type="Proteomes" id="UP001500542"/>
    </source>
</evidence>
<sequence>MPGELDARFEANHALLVAARERLQAAVDAETASKQDRTRLDTVNDLLRPVLTAEADASGNVVPVQRYRHFWSVDVEGQGRAVEVLGDLSSARNVALLVPGMGNSLETFGGQADRGEAIRHEAGPGTAVIVWLDYDSPQGIPAAMSKAPALEAAPRLAAFIDSVSEVKLPSAMVTVVGHSYGTEVVGQALLNGAHPDRVVMTGSPGIDKHVDQATDLVAPPTRLYVERAPGDYVAYTQWHGPDPADFPDAIRMATADPLASDEAVSVHWHNEYYRTNSESLRNVGRVVRGDLAHISRTDTTPMQETHLAWGPGLRKLSGAAAKVYDGVVAVTNPTRETARRATETSRRPDGSHQPADGSRQPADGSRRPGSVPDGARIPSRPVGPAHSRQPRGPQR</sequence>
<feature type="region of interest" description="Disordered" evidence="1">
    <location>
        <begin position="334"/>
        <end position="395"/>
    </location>
</feature>
<dbReference type="SUPFAM" id="SSF53474">
    <property type="entry name" value="alpha/beta-Hydrolases"/>
    <property type="match status" value="1"/>
</dbReference>
<dbReference type="RefSeq" id="WP_343981996.1">
    <property type="nucleotide sequence ID" value="NZ_BAAAHK010000021.1"/>
</dbReference>
<proteinExistence type="predicted"/>
<gene>
    <name evidence="3" type="ORF">GCM10009554_75210</name>
</gene>
<dbReference type="InterPro" id="IPR029058">
    <property type="entry name" value="AB_hydrolase_fold"/>
</dbReference>
<organism evidence="3 4">
    <name type="scientific">Kribbella koreensis</name>
    <dbReference type="NCBI Taxonomy" id="57909"/>
    <lineage>
        <taxon>Bacteria</taxon>
        <taxon>Bacillati</taxon>
        <taxon>Actinomycetota</taxon>
        <taxon>Actinomycetes</taxon>
        <taxon>Propionibacteriales</taxon>
        <taxon>Kribbellaceae</taxon>
        <taxon>Kribbella</taxon>
    </lineage>
</organism>
<dbReference type="Proteomes" id="UP001500542">
    <property type="component" value="Unassembled WGS sequence"/>
</dbReference>
<reference evidence="3 4" key="1">
    <citation type="journal article" date="2019" name="Int. J. Syst. Evol. Microbiol.">
        <title>The Global Catalogue of Microorganisms (GCM) 10K type strain sequencing project: providing services to taxonomists for standard genome sequencing and annotation.</title>
        <authorList>
            <consortium name="The Broad Institute Genomics Platform"/>
            <consortium name="The Broad Institute Genome Sequencing Center for Infectious Disease"/>
            <person name="Wu L."/>
            <person name="Ma J."/>
        </authorList>
    </citation>
    <scope>NUCLEOTIDE SEQUENCE [LARGE SCALE GENOMIC DNA]</scope>
    <source>
        <strain evidence="3 4">JCM 10977</strain>
    </source>
</reference>
<dbReference type="EMBL" id="BAAAHK010000021">
    <property type="protein sequence ID" value="GAA0960302.1"/>
    <property type="molecule type" value="Genomic_DNA"/>
</dbReference>
<protein>
    <recommendedName>
        <fullName evidence="2">DUF1023 domain-containing protein</fullName>
    </recommendedName>
</protein>
<accession>A0ABN1RMX8</accession>
<evidence type="ECO:0000259" key="2">
    <source>
        <dbReference type="Pfam" id="PF06259"/>
    </source>
</evidence>
<feature type="compositionally biased region" description="Basic and acidic residues" evidence="1">
    <location>
        <begin position="336"/>
        <end position="350"/>
    </location>
</feature>
<evidence type="ECO:0000256" key="1">
    <source>
        <dbReference type="SAM" id="MobiDB-lite"/>
    </source>
</evidence>